<reference evidence="2 3" key="1">
    <citation type="journal article" date="2017" name="ISME J.">
        <title>Potential for microbial H2 and metal transformations associated with novel bacteria and archaea in deep terrestrial subsurface sediments.</title>
        <authorList>
            <person name="Hernsdorf A.W."/>
            <person name="Amano Y."/>
            <person name="Miyakawa K."/>
            <person name="Ise K."/>
            <person name="Suzuki Y."/>
            <person name="Anantharaman K."/>
            <person name="Probst A."/>
            <person name="Burstein D."/>
            <person name="Thomas B.C."/>
            <person name="Banfield J.F."/>
        </authorList>
    </citation>
    <scope>NUCLEOTIDE SEQUENCE [LARGE SCALE GENOMIC DNA]</scope>
    <source>
        <strain evidence="2">HGW-Wallbacteria-1</strain>
    </source>
</reference>
<sequence length="145" mass="17142">MKEYSLSEVLEELKISENTLRNYIKVFHSFFAFKRGEYNRIIFTEKDLETLRKICHHNKVEKISTKYVKRMLKNESDSTAVEKLKSYFEERIDGISKGINEINKRIEIQQRLLLNLMNLNSKVEEKISLYRGDDDEMGLRSAGIS</sequence>
<evidence type="ECO:0000259" key="1">
    <source>
        <dbReference type="Pfam" id="PF13411"/>
    </source>
</evidence>
<accession>A0A2N1PSB6</accession>
<evidence type="ECO:0000313" key="3">
    <source>
        <dbReference type="Proteomes" id="UP000233256"/>
    </source>
</evidence>
<dbReference type="Pfam" id="PF13411">
    <property type="entry name" value="MerR_1"/>
    <property type="match status" value="1"/>
</dbReference>
<dbReference type="InterPro" id="IPR000551">
    <property type="entry name" value="MerR-type_HTH_dom"/>
</dbReference>
<dbReference type="GO" id="GO:0003677">
    <property type="term" value="F:DNA binding"/>
    <property type="evidence" value="ECO:0007669"/>
    <property type="project" value="InterPro"/>
</dbReference>
<gene>
    <name evidence="2" type="ORF">CVV64_05545</name>
</gene>
<feature type="domain" description="HTH merR-type" evidence="1">
    <location>
        <begin position="4"/>
        <end position="74"/>
    </location>
</feature>
<evidence type="ECO:0000313" key="2">
    <source>
        <dbReference type="EMBL" id="PKK91234.1"/>
    </source>
</evidence>
<proteinExistence type="predicted"/>
<name>A0A2N1PSB6_9BACT</name>
<dbReference type="SUPFAM" id="SSF46955">
    <property type="entry name" value="Putative DNA-binding domain"/>
    <property type="match status" value="1"/>
</dbReference>
<comment type="caution">
    <text evidence="2">The sequence shown here is derived from an EMBL/GenBank/DDBJ whole genome shotgun (WGS) entry which is preliminary data.</text>
</comment>
<dbReference type="EMBL" id="PGXC01000003">
    <property type="protein sequence ID" value="PKK91234.1"/>
    <property type="molecule type" value="Genomic_DNA"/>
</dbReference>
<protein>
    <recommendedName>
        <fullName evidence="1">HTH merR-type domain-containing protein</fullName>
    </recommendedName>
</protein>
<dbReference type="AlphaFoldDB" id="A0A2N1PSB6"/>
<dbReference type="InterPro" id="IPR009061">
    <property type="entry name" value="DNA-bd_dom_put_sf"/>
</dbReference>
<dbReference type="Gene3D" id="1.10.1660.10">
    <property type="match status" value="1"/>
</dbReference>
<dbReference type="Proteomes" id="UP000233256">
    <property type="component" value="Unassembled WGS sequence"/>
</dbReference>
<organism evidence="2 3">
    <name type="scientific">Candidatus Wallbacteria bacterium HGW-Wallbacteria-1</name>
    <dbReference type="NCBI Taxonomy" id="2013854"/>
    <lineage>
        <taxon>Bacteria</taxon>
        <taxon>Candidatus Walliibacteriota</taxon>
    </lineage>
</organism>
<dbReference type="GO" id="GO:0006355">
    <property type="term" value="P:regulation of DNA-templated transcription"/>
    <property type="evidence" value="ECO:0007669"/>
    <property type="project" value="InterPro"/>
</dbReference>